<evidence type="ECO:0000313" key="3">
    <source>
        <dbReference type="EMBL" id="KUG09312.1"/>
    </source>
</evidence>
<keyword evidence="4" id="KW-1185">Reference proteome</keyword>
<gene>
    <name evidence="3" type="ORF">ASU33_16360</name>
</gene>
<evidence type="ECO:0000259" key="2">
    <source>
        <dbReference type="Pfam" id="PF09851"/>
    </source>
</evidence>
<reference evidence="3 4" key="1">
    <citation type="submission" date="2015-11" db="EMBL/GenBank/DDBJ databases">
        <title>Solirubrum puertoriconensis gen. nov. an environmental bacteria isolated in Puerto Rico.</title>
        <authorList>
            <person name="Cuebas-Irizarry M.F."/>
            <person name="Montalvo-Rodriguez R."/>
        </authorList>
    </citation>
    <scope>NUCLEOTIDE SEQUENCE [LARGE SCALE GENOMIC DNA]</scope>
    <source>
        <strain evidence="3 4">MC1A</strain>
    </source>
</reference>
<dbReference type="AlphaFoldDB" id="A0A9X0HNH6"/>
<dbReference type="Pfam" id="PF09851">
    <property type="entry name" value="SHOCT"/>
    <property type="match status" value="1"/>
</dbReference>
<feature type="domain" description="SHOCT" evidence="2">
    <location>
        <begin position="89"/>
        <end position="116"/>
    </location>
</feature>
<dbReference type="RefSeq" id="WP_059067139.1">
    <property type="nucleotide sequence ID" value="NZ_LNAL01000003.1"/>
</dbReference>
<dbReference type="Pfam" id="PF14373">
    <property type="entry name" value="Imm_superinfect"/>
    <property type="match status" value="1"/>
</dbReference>
<evidence type="ECO:0000313" key="4">
    <source>
        <dbReference type="Proteomes" id="UP000054223"/>
    </source>
</evidence>
<proteinExistence type="predicted"/>
<dbReference type="InterPro" id="IPR016410">
    <property type="entry name" value="Phage_imm"/>
</dbReference>
<keyword evidence="1" id="KW-1133">Transmembrane helix</keyword>
<evidence type="ECO:0000256" key="1">
    <source>
        <dbReference type="SAM" id="Phobius"/>
    </source>
</evidence>
<comment type="caution">
    <text evidence="3">The sequence shown here is derived from an EMBL/GenBank/DDBJ whole genome shotgun (WGS) entry which is preliminary data.</text>
</comment>
<keyword evidence="1" id="KW-0472">Membrane</keyword>
<feature type="transmembrane region" description="Helical" evidence="1">
    <location>
        <begin position="45"/>
        <end position="69"/>
    </location>
</feature>
<keyword evidence="1" id="KW-0812">Transmembrane</keyword>
<dbReference type="InterPro" id="IPR018649">
    <property type="entry name" value="SHOCT"/>
</dbReference>
<accession>A0A9X0HNH6</accession>
<protein>
    <recommendedName>
        <fullName evidence="2">SHOCT domain-containing protein</fullName>
    </recommendedName>
</protein>
<name>A0A9X0HNH6_SOLP1</name>
<dbReference type="EMBL" id="LNAL01000003">
    <property type="protein sequence ID" value="KUG09312.1"/>
    <property type="molecule type" value="Genomic_DNA"/>
</dbReference>
<feature type="transmembrane region" description="Helical" evidence="1">
    <location>
        <begin position="12"/>
        <end position="33"/>
    </location>
</feature>
<dbReference type="Proteomes" id="UP000054223">
    <property type="component" value="Unassembled WGS sequence"/>
</dbReference>
<organism evidence="3 4">
    <name type="scientific">Solirubrum puertoriconensis</name>
    <dbReference type="NCBI Taxonomy" id="1751427"/>
    <lineage>
        <taxon>Bacteria</taxon>
        <taxon>Pseudomonadati</taxon>
        <taxon>Bacteroidota</taxon>
        <taxon>Cytophagia</taxon>
        <taxon>Cytophagales</taxon>
    </lineage>
</organism>
<sequence length="117" mass="13006">MMKPLLLFLGDLGGGELLLVMVFLIPLGLLYFLPSIIGRKRPDFLIILLVNLLAGWSIIGWFIALYLAVRRQTSLAPTAYATGATSVADELSKLRDLRDQGVITSEEFERQKNNLLS</sequence>